<proteinExistence type="predicted"/>
<reference evidence="1" key="1">
    <citation type="submission" date="2020-10" db="EMBL/GenBank/DDBJ databases">
        <authorList>
            <person name="Gilroy R."/>
        </authorList>
    </citation>
    <scope>NUCLEOTIDE SEQUENCE</scope>
    <source>
        <strain evidence="1">14508</strain>
    </source>
</reference>
<dbReference type="EMBL" id="DVKI01000193">
    <property type="protein sequence ID" value="HIT17935.1"/>
    <property type="molecule type" value="Genomic_DNA"/>
</dbReference>
<protein>
    <submittedName>
        <fullName evidence="1">Uncharacterized protein</fullName>
    </submittedName>
</protein>
<name>A0A9D1KB45_9FIRM</name>
<accession>A0A9D1KB45</accession>
<dbReference type="AlphaFoldDB" id="A0A9D1KB45"/>
<comment type="caution">
    <text evidence="1">The sequence shown here is derived from an EMBL/GenBank/DDBJ whole genome shotgun (WGS) entry which is preliminary data.</text>
</comment>
<evidence type="ECO:0000313" key="2">
    <source>
        <dbReference type="Proteomes" id="UP000886893"/>
    </source>
</evidence>
<dbReference type="Proteomes" id="UP000886893">
    <property type="component" value="Unassembled WGS sequence"/>
</dbReference>
<sequence length="111" mass="12902">MKRCLVCGHEAPTKTLSLLLEEVDCPYCGSYRYELAFQTSYDFFLSQQSEKERKRIQKQMQKLIKQGAVCFVDDYEKVEMDGYALYELLDVLNPLGIDVAHNNTIDSNYKD</sequence>
<reference evidence="1" key="2">
    <citation type="journal article" date="2021" name="PeerJ">
        <title>Extensive microbial diversity within the chicken gut microbiome revealed by metagenomics and culture.</title>
        <authorList>
            <person name="Gilroy R."/>
            <person name="Ravi A."/>
            <person name="Getino M."/>
            <person name="Pursley I."/>
            <person name="Horton D.L."/>
            <person name="Alikhan N.F."/>
            <person name="Baker D."/>
            <person name="Gharbi K."/>
            <person name="Hall N."/>
            <person name="Watson M."/>
            <person name="Adriaenssens E.M."/>
            <person name="Foster-Nyarko E."/>
            <person name="Jarju S."/>
            <person name="Secka A."/>
            <person name="Antonio M."/>
            <person name="Oren A."/>
            <person name="Chaudhuri R.R."/>
            <person name="La Ragione R."/>
            <person name="Hildebrand F."/>
            <person name="Pallen M.J."/>
        </authorList>
    </citation>
    <scope>NUCLEOTIDE SEQUENCE</scope>
    <source>
        <strain evidence="1">14508</strain>
    </source>
</reference>
<organism evidence="1 2">
    <name type="scientific">Candidatus Caccosoma faecigallinarum</name>
    <dbReference type="NCBI Taxonomy" id="2840720"/>
    <lineage>
        <taxon>Bacteria</taxon>
        <taxon>Bacillati</taxon>
        <taxon>Bacillota</taxon>
        <taxon>Bacillota incertae sedis</taxon>
        <taxon>Candidatus Caccosoma</taxon>
    </lineage>
</organism>
<evidence type="ECO:0000313" key="1">
    <source>
        <dbReference type="EMBL" id="HIT17935.1"/>
    </source>
</evidence>
<gene>
    <name evidence="1" type="ORF">IAD04_06170</name>
</gene>